<evidence type="ECO:0000313" key="3">
    <source>
        <dbReference type="EMBL" id="MVO15371.1"/>
    </source>
</evidence>
<evidence type="ECO:0000256" key="2">
    <source>
        <dbReference type="SAM" id="Phobius"/>
    </source>
</evidence>
<feature type="coiled-coil region" evidence="1">
    <location>
        <begin position="109"/>
        <end position="143"/>
    </location>
</feature>
<evidence type="ECO:0000256" key="1">
    <source>
        <dbReference type="SAM" id="Coils"/>
    </source>
</evidence>
<keyword evidence="2" id="KW-1133">Transmembrane helix</keyword>
<comment type="caution">
    <text evidence="3">The sequence shown here is derived from an EMBL/GenBank/DDBJ whole genome shotgun (WGS) entry which is preliminary data.</text>
</comment>
<evidence type="ECO:0000313" key="4">
    <source>
        <dbReference type="Proteomes" id="UP000478892"/>
    </source>
</evidence>
<gene>
    <name evidence="3" type="ORF">GO984_06060</name>
</gene>
<dbReference type="Proteomes" id="UP000478892">
    <property type="component" value="Unassembled WGS sequence"/>
</dbReference>
<accession>A0A6L6WDN9</accession>
<keyword evidence="4" id="KW-1185">Reference proteome</keyword>
<protein>
    <submittedName>
        <fullName evidence="3">Uncharacterized protein</fullName>
    </submittedName>
</protein>
<dbReference type="EMBL" id="WQLV01000002">
    <property type="protein sequence ID" value="MVO15371.1"/>
    <property type="molecule type" value="Genomic_DNA"/>
</dbReference>
<name>A0A6L6WDN9_9RHOB</name>
<keyword evidence="1" id="KW-0175">Coiled coil</keyword>
<proteinExistence type="predicted"/>
<keyword evidence="2" id="KW-0812">Transmembrane</keyword>
<organism evidence="3 4">
    <name type="scientific">Parasedimentitalea huanghaiensis</name>
    <dbReference type="NCBI Taxonomy" id="2682100"/>
    <lineage>
        <taxon>Bacteria</taxon>
        <taxon>Pseudomonadati</taxon>
        <taxon>Pseudomonadota</taxon>
        <taxon>Alphaproteobacteria</taxon>
        <taxon>Rhodobacterales</taxon>
        <taxon>Paracoccaceae</taxon>
        <taxon>Parasedimentitalea</taxon>
    </lineage>
</organism>
<sequence length="306" mass="35665">MKDKMTGLLQRLIKWFRDPLWIRMKTEWRSIWPDLKSDEPLKVGRALTKIFLALIVLLAVLPQHTVAGGWDIRIVAFLLSPPNEIGDTFAGIAGVLAFLWIIITVWLQSIELREQREVLTLQKDEMELQREATQDMAKAMAAQARVFEDEQSQRREQRAKELFQQKVETLSQYLLSPEFSWVSWHYARSEHDLHYSKDVITYGFSPHRNANETFDDWLARHVEHWASLPNSIDEAIATSEVYTHPKQHGILDRVESKLEEVISLKNKLADPEKEHLLRLRAEAVLEGLRDIRGHSNLWATTKEELE</sequence>
<dbReference type="AlphaFoldDB" id="A0A6L6WDN9"/>
<feature type="transmembrane region" description="Helical" evidence="2">
    <location>
        <begin position="85"/>
        <end position="107"/>
    </location>
</feature>
<dbReference type="RefSeq" id="WP_157021647.1">
    <property type="nucleotide sequence ID" value="NZ_WQLV01000002.1"/>
</dbReference>
<keyword evidence="2" id="KW-0472">Membrane</keyword>
<reference evidence="3 4" key="1">
    <citation type="submission" date="2019-12" db="EMBL/GenBank/DDBJ databases">
        <authorList>
            <person name="Zhang Y.-J."/>
        </authorList>
    </citation>
    <scope>NUCLEOTIDE SEQUENCE [LARGE SCALE GENOMIC DNA]</scope>
    <source>
        <strain evidence="3 4">CY05</strain>
    </source>
</reference>